<dbReference type="Pfam" id="PF05199">
    <property type="entry name" value="GMC_oxred_C"/>
    <property type="match status" value="1"/>
</dbReference>
<gene>
    <name evidence="5" type="ORF">BN1205_035000</name>
</gene>
<dbReference type="PANTHER" id="PTHR45968">
    <property type="entry name" value="OSJNBA0019K04.7 PROTEIN"/>
    <property type="match status" value="1"/>
</dbReference>
<dbReference type="Gene3D" id="3.30.560.10">
    <property type="entry name" value="Glucose Oxidase, domain 3"/>
    <property type="match status" value="1"/>
</dbReference>
<dbReference type="GO" id="GO:0050660">
    <property type="term" value="F:flavin adenine dinucleotide binding"/>
    <property type="evidence" value="ECO:0007669"/>
    <property type="project" value="InterPro"/>
</dbReference>
<feature type="region of interest" description="Disordered" evidence="2">
    <location>
        <begin position="833"/>
        <end position="854"/>
    </location>
</feature>
<dbReference type="InterPro" id="IPR036188">
    <property type="entry name" value="FAD/NAD-bd_sf"/>
</dbReference>
<keyword evidence="1 3" id="KW-0732">Signal</keyword>
<accession>A0A0F7UXQ2</accession>
<feature type="signal peptide" evidence="3">
    <location>
        <begin position="1"/>
        <end position="30"/>
    </location>
</feature>
<evidence type="ECO:0000259" key="4">
    <source>
        <dbReference type="PROSITE" id="PS00624"/>
    </source>
</evidence>
<evidence type="ECO:0000313" key="5">
    <source>
        <dbReference type="EMBL" id="CEL72803.1"/>
    </source>
</evidence>
<name>A0A0F7UXQ2_TOXGV</name>
<protein>
    <submittedName>
        <fullName evidence="5">Glucose-methanol-choline oxidoreductase domain-containing protein</fullName>
    </submittedName>
</protein>
<dbReference type="InterPro" id="IPR000172">
    <property type="entry name" value="GMC_OxRdtase_N"/>
</dbReference>
<dbReference type="PANTHER" id="PTHR45968:SF3">
    <property type="entry name" value="OS04G0573100 PROTEIN"/>
    <property type="match status" value="1"/>
</dbReference>
<evidence type="ECO:0000256" key="1">
    <source>
        <dbReference type="ARBA" id="ARBA00022729"/>
    </source>
</evidence>
<dbReference type="GO" id="GO:0016614">
    <property type="term" value="F:oxidoreductase activity, acting on CH-OH group of donors"/>
    <property type="evidence" value="ECO:0007669"/>
    <property type="project" value="InterPro"/>
</dbReference>
<proteinExistence type="predicted"/>
<dbReference type="EMBL" id="LN714494">
    <property type="protein sequence ID" value="CEL72803.1"/>
    <property type="molecule type" value="Genomic_DNA"/>
</dbReference>
<dbReference type="PROSITE" id="PS00624">
    <property type="entry name" value="GMC_OXRED_2"/>
    <property type="match status" value="1"/>
</dbReference>
<evidence type="ECO:0000256" key="3">
    <source>
        <dbReference type="SAM" id="SignalP"/>
    </source>
</evidence>
<reference evidence="5" key="1">
    <citation type="journal article" date="2015" name="PLoS ONE">
        <title>Comprehensive Evaluation of Toxoplasma gondii VEG and Neospora caninum LIV Genomes with Tachyzoite Stage Transcriptome and Proteome Defines Novel Transcript Features.</title>
        <authorList>
            <person name="Ramaprasad A."/>
            <person name="Mourier T."/>
            <person name="Naeem R."/>
            <person name="Malas T.B."/>
            <person name="Moussa E."/>
            <person name="Panigrahi A."/>
            <person name="Vermont S.J."/>
            <person name="Otto T.D."/>
            <person name="Wastling J."/>
            <person name="Pain A."/>
        </authorList>
    </citation>
    <scope>NUCLEOTIDE SEQUENCE</scope>
    <source>
        <strain evidence="5">VEG</strain>
    </source>
</reference>
<dbReference type="Gene3D" id="3.50.50.60">
    <property type="entry name" value="FAD/NAD(P)-binding domain"/>
    <property type="match status" value="3"/>
</dbReference>
<feature type="chain" id="PRO_5002523397" evidence="3">
    <location>
        <begin position="31"/>
        <end position="983"/>
    </location>
</feature>
<dbReference type="InterPro" id="IPR051871">
    <property type="entry name" value="GMC_Oxidoreductase-Related"/>
</dbReference>
<sequence length="983" mass="109404">MAPSRCLSWASPFRLCTLGFLLVLMGVSHNTVVTHGVTGVDSQPKPPDTPVQDDDVNAAIMPFGSGLDRGYDFGEALLVASVRVTRKFLSMLNPLNWLMTFLGNDDDHWPAGSFCNPKAKLDQECSFLFDHIVVGCGATGCPLARTLSEGGKRVLLIERGKERSFEKTPNAMTMQGTGRVIQDEDISQPIITTQGVRIHTANIMGGGTSINMAIVIEETNEYFDHLNEAYGYNWDIDRVNEAYNWISQNYFPMPQDVPFAGAWTKSLLARGYTPWTPAGQRYTGGTLPTAYRLHMGYAWGGGSLFRPDKGGFRMASDTLLGEDSGKKRNKNLTVLTEHTVQRIRFAVDGTVPRAVCVDYRKTAFEDQQILGTMNNISTEFIGWKAQAYYLMKRAKAALMYYAKNDPEESKILKRACVGVDGEITVSAGAIHTPLLLIRSGIGSREQLREINVPTVKELPAVGKNLRDRMFIPLNFFAVGQDTSPRRHPTRICEATGIAKLGPDCENFRIGDRSLKCTLAVVEELYGGNTTEGVILASRYIFPPAFRHHPLADKAFEIMTYCARHRPLTEHMRDYLPVCATIEPMINCFRRGSAPFYFTSEPKSSGYVKLDKRGEVEVEVNYLKDVQDVFDAIRGMQNLIETAKHPAWRGILEPISLKSCPVQIWNGVLDLVAKLGQEAIGEVFHGPSLHEIRENLELLLPGNRTVVPADSVADDAELGNEEVTPDTVDRYAELLDKIQKKQDAVESLLRVTQPSQPTGRFAEEAAAMSLSWKNVLLEIQREFLVNGSGQEKEDMCDATCDESEAVPQRGALKSCSFKDPYHFYSGFCDNNSERGAKVEPSQKQGHDGAPSLSPMDDPEAFGRFWSNKFRPGSDRDQWLAAYPPILPRTDHPEEVAKFVFAFMTTLWHLHGTSKMGEVVDQNFNVIGVKGLSIADASAIDKSPRMNPTATLIMMGRYIGLEKLHVWRRRKAASKSPRTFLSEVN</sequence>
<evidence type="ECO:0000256" key="2">
    <source>
        <dbReference type="SAM" id="MobiDB-lite"/>
    </source>
</evidence>
<organism evidence="5">
    <name type="scientific">Toxoplasma gondii (strain ATCC 50861 / VEG)</name>
    <dbReference type="NCBI Taxonomy" id="432359"/>
    <lineage>
        <taxon>Eukaryota</taxon>
        <taxon>Sar</taxon>
        <taxon>Alveolata</taxon>
        <taxon>Apicomplexa</taxon>
        <taxon>Conoidasida</taxon>
        <taxon>Coccidia</taxon>
        <taxon>Eucoccidiorida</taxon>
        <taxon>Eimeriorina</taxon>
        <taxon>Sarcocystidae</taxon>
        <taxon>Toxoplasma</taxon>
    </lineage>
</organism>
<dbReference type="Pfam" id="PF00732">
    <property type="entry name" value="GMC_oxred_N"/>
    <property type="match status" value="1"/>
</dbReference>
<dbReference type="AlphaFoldDB" id="A0A0F7UXQ2"/>
<dbReference type="Gene3D" id="3.30.410.40">
    <property type="match status" value="2"/>
</dbReference>
<dbReference type="InterPro" id="IPR007867">
    <property type="entry name" value="GMC_OxRtase_C"/>
</dbReference>
<feature type="domain" description="Glucose-methanol-choline oxidoreductase N-terminal" evidence="4">
    <location>
        <begin position="428"/>
        <end position="442"/>
    </location>
</feature>
<dbReference type="SUPFAM" id="SSF51905">
    <property type="entry name" value="FAD/NAD(P)-binding domain"/>
    <property type="match status" value="1"/>
</dbReference>